<dbReference type="InterPro" id="IPR036908">
    <property type="entry name" value="RlpA-like_sf"/>
</dbReference>
<dbReference type="CDD" id="cd22269">
    <property type="entry name" value="DPBB_EG45-like"/>
    <property type="match status" value="1"/>
</dbReference>
<dbReference type="InterPro" id="IPR009009">
    <property type="entry name" value="RlpA-like_DPBB"/>
</dbReference>
<keyword evidence="1" id="KW-0732">Signal</keyword>
<dbReference type="SUPFAM" id="SSF50685">
    <property type="entry name" value="Barwin-like endoglucanases"/>
    <property type="match status" value="1"/>
</dbReference>
<dbReference type="Pfam" id="PF03330">
    <property type="entry name" value="DPBB_1"/>
    <property type="match status" value="1"/>
</dbReference>
<dbReference type="InterPro" id="IPR007112">
    <property type="entry name" value="Expansin/allergen_DPBB_dom"/>
</dbReference>
<dbReference type="Proteomes" id="UP001154282">
    <property type="component" value="Unassembled WGS sequence"/>
</dbReference>
<sequence>MSILPLSFSFSFSLFLILFPSVCLADIGTAAWYAPPYSPTACSGSDASQFPSSSLFAAAGEGIWDNGAACGRQYKLRCLSAVAAGSCKPDETIEVKIVDYGRSLVSPRSAAGTTIVLSQTAFEAVANWTASRSINIEIQQGLNYEEQ</sequence>
<protein>
    <recommendedName>
        <fullName evidence="2">Expansin-like EG45 domain-containing protein</fullName>
    </recommendedName>
</protein>
<organism evidence="3 4">
    <name type="scientific">Linum tenue</name>
    <dbReference type="NCBI Taxonomy" id="586396"/>
    <lineage>
        <taxon>Eukaryota</taxon>
        <taxon>Viridiplantae</taxon>
        <taxon>Streptophyta</taxon>
        <taxon>Embryophyta</taxon>
        <taxon>Tracheophyta</taxon>
        <taxon>Spermatophyta</taxon>
        <taxon>Magnoliopsida</taxon>
        <taxon>eudicotyledons</taxon>
        <taxon>Gunneridae</taxon>
        <taxon>Pentapetalae</taxon>
        <taxon>rosids</taxon>
        <taxon>fabids</taxon>
        <taxon>Malpighiales</taxon>
        <taxon>Linaceae</taxon>
        <taxon>Linum</taxon>
    </lineage>
</organism>
<evidence type="ECO:0000259" key="2">
    <source>
        <dbReference type="PROSITE" id="PS50842"/>
    </source>
</evidence>
<comment type="caution">
    <text evidence="3">The sequence shown here is derived from an EMBL/GenBank/DDBJ whole genome shotgun (WGS) entry which is preliminary data.</text>
</comment>
<feature type="domain" description="Expansin-like EG45" evidence="2">
    <location>
        <begin position="39"/>
        <end position="140"/>
    </location>
</feature>
<keyword evidence="4" id="KW-1185">Reference proteome</keyword>
<feature type="chain" id="PRO_5043550013" description="Expansin-like EG45 domain-containing protein" evidence="1">
    <location>
        <begin position="26"/>
        <end position="147"/>
    </location>
</feature>
<accession>A0AAV0SBX1</accession>
<dbReference type="AlphaFoldDB" id="A0AAV0SBX1"/>
<feature type="signal peptide" evidence="1">
    <location>
        <begin position="1"/>
        <end position="25"/>
    </location>
</feature>
<dbReference type="PANTHER" id="PTHR47480:SF1">
    <property type="entry name" value="EG45-LIKE DOMAIN CONTAINING PROTEIN 1"/>
    <property type="match status" value="1"/>
</dbReference>
<evidence type="ECO:0000313" key="3">
    <source>
        <dbReference type="EMBL" id="CAI0629098.1"/>
    </source>
</evidence>
<dbReference type="PROSITE" id="PS50842">
    <property type="entry name" value="EXPANSIN_EG45"/>
    <property type="match status" value="1"/>
</dbReference>
<reference evidence="3" key="1">
    <citation type="submission" date="2022-08" db="EMBL/GenBank/DDBJ databases">
        <authorList>
            <person name="Gutierrez-Valencia J."/>
        </authorList>
    </citation>
    <scope>NUCLEOTIDE SEQUENCE</scope>
</reference>
<dbReference type="PANTHER" id="PTHR47480">
    <property type="entry name" value="EG45-LIKE DOMAIN CONTAINING PROTEIN"/>
    <property type="match status" value="1"/>
</dbReference>
<evidence type="ECO:0000256" key="1">
    <source>
        <dbReference type="SAM" id="SignalP"/>
    </source>
</evidence>
<proteinExistence type="predicted"/>
<dbReference type="EMBL" id="CAMGYJ010000011">
    <property type="protein sequence ID" value="CAI0629098.1"/>
    <property type="molecule type" value="Genomic_DNA"/>
</dbReference>
<dbReference type="Gene3D" id="2.40.40.10">
    <property type="entry name" value="RlpA-like domain"/>
    <property type="match status" value="1"/>
</dbReference>
<gene>
    <name evidence="3" type="ORF">LITE_LOCUS51873</name>
</gene>
<evidence type="ECO:0000313" key="4">
    <source>
        <dbReference type="Proteomes" id="UP001154282"/>
    </source>
</evidence>
<name>A0AAV0SBX1_9ROSI</name>